<feature type="transmembrane region" description="Helical" evidence="10">
    <location>
        <begin position="204"/>
        <end position="226"/>
    </location>
</feature>
<evidence type="ECO:0000256" key="5">
    <source>
        <dbReference type="ARBA" id="ARBA00022618"/>
    </source>
</evidence>
<evidence type="ECO:0000259" key="11">
    <source>
        <dbReference type="Pfam" id="PF02687"/>
    </source>
</evidence>
<evidence type="ECO:0000256" key="10">
    <source>
        <dbReference type="SAM" id="Phobius"/>
    </source>
</evidence>
<reference evidence="13" key="1">
    <citation type="submission" date="2013-08" db="EMBL/GenBank/DDBJ databases">
        <authorList>
            <person name="Mendez C."/>
            <person name="Richter M."/>
            <person name="Ferrer M."/>
            <person name="Sanchez J."/>
        </authorList>
    </citation>
    <scope>NUCLEOTIDE SEQUENCE</scope>
</reference>
<keyword evidence="7 10" id="KW-1133">Transmembrane helix</keyword>
<dbReference type="PANTHER" id="PTHR47755:SF1">
    <property type="entry name" value="CELL DIVISION PROTEIN FTSX"/>
    <property type="match status" value="1"/>
</dbReference>
<evidence type="ECO:0000256" key="4">
    <source>
        <dbReference type="ARBA" id="ARBA00022475"/>
    </source>
</evidence>
<dbReference type="PANTHER" id="PTHR47755">
    <property type="entry name" value="CELL DIVISION PROTEIN FTSX"/>
    <property type="match status" value="1"/>
</dbReference>
<name>T1A965_9ZZZZ</name>
<evidence type="ECO:0000256" key="1">
    <source>
        <dbReference type="ARBA" id="ARBA00004651"/>
    </source>
</evidence>
<comment type="caution">
    <text evidence="13">The sequence shown here is derived from an EMBL/GenBank/DDBJ whole genome shotgun (WGS) entry which is preliminary data.</text>
</comment>
<gene>
    <name evidence="13" type="ORF">B1B_10298</name>
</gene>
<sequence>MTLATLTVIAIALGLPAGLRVLTRNAERLERPLGITPSLTVFLKPGVSSQEATQIARRIHQTYLLPISRIINRRQALQEFKKWAGVHGMLHFLGRHPLPAVLVFSLPPARQATLSVWSRQLSHWTGISAIRTDVAWLRRLAAFISFLGRLNEVLYLLFALATCLIVGNTIRLDIENARMEIMTLRLLGAPGSFIRRPFLYRGGWYGLLGGICGFLILIGIFSFLAAPLSQLGRLYDATFVIQWPSFRLFLTLLLGGTLLGWVGAAFAIGHELQRDDSRF</sequence>
<dbReference type="InterPro" id="IPR003838">
    <property type="entry name" value="ABC3_permease_C"/>
</dbReference>
<evidence type="ECO:0000259" key="12">
    <source>
        <dbReference type="Pfam" id="PF18075"/>
    </source>
</evidence>
<evidence type="ECO:0000313" key="13">
    <source>
        <dbReference type="EMBL" id="EQD53363.1"/>
    </source>
</evidence>
<evidence type="ECO:0000256" key="7">
    <source>
        <dbReference type="ARBA" id="ARBA00022989"/>
    </source>
</evidence>
<feature type="transmembrane region" description="Helical" evidence="10">
    <location>
        <begin position="153"/>
        <end position="172"/>
    </location>
</feature>
<dbReference type="InterPro" id="IPR004513">
    <property type="entry name" value="FtsX"/>
</dbReference>
<reference evidence="13" key="2">
    <citation type="journal article" date="2014" name="ISME J.">
        <title>Microbial stratification in low pH oxic and suboxic macroscopic growths along an acid mine drainage.</title>
        <authorList>
            <person name="Mendez-Garcia C."/>
            <person name="Mesa V."/>
            <person name="Sprenger R.R."/>
            <person name="Richter M."/>
            <person name="Diez M.S."/>
            <person name="Solano J."/>
            <person name="Bargiela R."/>
            <person name="Golyshina O.V."/>
            <person name="Manteca A."/>
            <person name="Ramos J.L."/>
            <person name="Gallego J.R."/>
            <person name="Llorente I."/>
            <person name="Martins Dos Santos V.A."/>
            <person name="Jensen O.N."/>
            <person name="Pelaez A.I."/>
            <person name="Sanchez J."/>
            <person name="Ferrer M."/>
        </authorList>
    </citation>
    <scope>NUCLEOTIDE SEQUENCE</scope>
</reference>
<organism evidence="13">
    <name type="scientific">mine drainage metagenome</name>
    <dbReference type="NCBI Taxonomy" id="410659"/>
    <lineage>
        <taxon>unclassified sequences</taxon>
        <taxon>metagenomes</taxon>
        <taxon>ecological metagenomes</taxon>
    </lineage>
</organism>
<dbReference type="InterPro" id="IPR040690">
    <property type="entry name" value="FtsX_ECD"/>
</dbReference>
<dbReference type="AlphaFoldDB" id="T1A965"/>
<evidence type="ECO:0000256" key="9">
    <source>
        <dbReference type="ARBA" id="ARBA00023306"/>
    </source>
</evidence>
<evidence type="ECO:0000256" key="6">
    <source>
        <dbReference type="ARBA" id="ARBA00022692"/>
    </source>
</evidence>
<dbReference type="GO" id="GO:0051301">
    <property type="term" value="P:cell division"/>
    <property type="evidence" value="ECO:0007669"/>
    <property type="project" value="UniProtKB-KW"/>
</dbReference>
<accession>T1A965</accession>
<dbReference type="EMBL" id="AUZY01006752">
    <property type="protein sequence ID" value="EQD53363.1"/>
    <property type="molecule type" value="Genomic_DNA"/>
</dbReference>
<dbReference type="Pfam" id="PF18075">
    <property type="entry name" value="FtsX_ECD"/>
    <property type="match status" value="1"/>
</dbReference>
<protein>
    <recommendedName>
        <fullName evidence="3">Cell division protein FtsX</fullName>
    </recommendedName>
</protein>
<proteinExistence type="inferred from homology"/>
<dbReference type="Pfam" id="PF02687">
    <property type="entry name" value="FtsX"/>
    <property type="match status" value="1"/>
</dbReference>
<keyword evidence="8 10" id="KW-0472">Membrane</keyword>
<feature type="domain" description="ABC3 transporter permease C-terminal" evidence="11">
    <location>
        <begin position="154"/>
        <end position="267"/>
    </location>
</feature>
<keyword evidence="9" id="KW-0131">Cell cycle</keyword>
<dbReference type="GO" id="GO:0005886">
    <property type="term" value="C:plasma membrane"/>
    <property type="evidence" value="ECO:0007669"/>
    <property type="project" value="UniProtKB-SubCell"/>
</dbReference>
<comment type="similarity">
    <text evidence="2">Belongs to the ABC-4 integral membrane protein family. FtsX subfamily.</text>
</comment>
<evidence type="ECO:0000256" key="2">
    <source>
        <dbReference type="ARBA" id="ARBA00007379"/>
    </source>
</evidence>
<evidence type="ECO:0000256" key="3">
    <source>
        <dbReference type="ARBA" id="ARBA00021907"/>
    </source>
</evidence>
<keyword evidence="6 10" id="KW-0812">Transmembrane</keyword>
<feature type="domain" description="FtsX extracellular" evidence="12">
    <location>
        <begin position="39"/>
        <end position="128"/>
    </location>
</feature>
<comment type="subcellular location">
    <subcellularLocation>
        <location evidence="1">Cell membrane</location>
        <topology evidence="1">Multi-pass membrane protein</topology>
    </subcellularLocation>
</comment>
<evidence type="ECO:0000256" key="8">
    <source>
        <dbReference type="ARBA" id="ARBA00023136"/>
    </source>
</evidence>
<keyword evidence="5 13" id="KW-0132">Cell division</keyword>
<keyword evidence="4" id="KW-1003">Cell membrane</keyword>
<feature type="transmembrane region" description="Helical" evidence="10">
    <location>
        <begin position="246"/>
        <end position="269"/>
    </location>
</feature>
<dbReference type="PIRSF" id="PIRSF003097">
    <property type="entry name" value="FtsX"/>
    <property type="match status" value="1"/>
</dbReference>
<dbReference type="GO" id="GO:0032153">
    <property type="term" value="C:cell division site"/>
    <property type="evidence" value="ECO:0007669"/>
    <property type="project" value="TreeGrafter"/>
</dbReference>